<comment type="similarity">
    <text evidence="6">Belongs to the peptidase C19 family.</text>
</comment>
<dbReference type="InterPro" id="IPR018200">
    <property type="entry name" value="USP_CS"/>
</dbReference>
<dbReference type="PANTHER" id="PTHR43982">
    <property type="entry name" value="UBIQUITIN CARBOXYL-TERMINAL HYDROLASE"/>
    <property type="match status" value="1"/>
</dbReference>
<evidence type="ECO:0000256" key="1">
    <source>
        <dbReference type="ARBA" id="ARBA00000707"/>
    </source>
</evidence>
<dbReference type="GO" id="GO:0061136">
    <property type="term" value="P:regulation of proteasomal protein catabolic process"/>
    <property type="evidence" value="ECO:0007669"/>
    <property type="project" value="TreeGrafter"/>
</dbReference>
<evidence type="ECO:0000313" key="9">
    <source>
        <dbReference type="Proteomes" id="UP000279259"/>
    </source>
</evidence>
<dbReference type="Gene3D" id="3.10.20.90">
    <property type="entry name" value="Phosphatidylinositol 3-kinase Catalytic Subunit, Chain A, domain 1"/>
    <property type="match status" value="1"/>
</dbReference>
<evidence type="ECO:0000256" key="2">
    <source>
        <dbReference type="ARBA" id="ARBA00022670"/>
    </source>
</evidence>
<evidence type="ECO:0000256" key="4">
    <source>
        <dbReference type="ARBA" id="ARBA00022801"/>
    </source>
</evidence>
<dbReference type="PANTHER" id="PTHR43982:SF1">
    <property type="entry name" value="UBIQUITIN CARBOXYL-TERMINAL HYDROLASE 14"/>
    <property type="match status" value="1"/>
</dbReference>
<keyword evidence="2 6" id="KW-0645">Protease</keyword>
<keyword evidence="5 6" id="KW-0788">Thiol protease</keyword>
<dbReference type="InterPro" id="IPR044635">
    <property type="entry name" value="UBP14-like"/>
</dbReference>
<name>A0A427YGS6_9TREE</name>
<dbReference type="Proteomes" id="UP000279259">
    <property type="component" value="Unassembled WGS sequence"/>
</dbReference>
<dbReference type="AlphaFoldDB" id="A0A427YGS6"/>
<dbReference type="InterPro" id="IPR001394">
    <property type="entry name" value="Peptidase_C19_UCH"/>
</dbReference>
<dbReference type="Gene3D" id="3.90.70.10">
    <property type="entry name" value="Cysteine proteinases"/>
    <property type="match status" value="2"/>
</dbReference>
<evidence type="ECO:0000256" key="3">
    <source>
        <dbReference type="ARBA" id="ARBA00022786"/>
    </source>
</evidence>
<evidence type="ECO:0000256" key="5">
    <source>
        <dbReference type="ARBA" id="ARBA00022807"/>
    </source>
</evidence>
<dbReference type="Pfam" id="PF00443">
    <property type="entry name" value="UCH"/>
    <property type="match status" value="2"/>
</dbReference>
<dbReference type="STRING" id="1890683.A0A427YGS6"/>
<organism evidence="8 9">
    <name type="scientific">Saitozyma podzolica</name>
    <dbReference type="NCBI Taxonomy" id="1890683"/>
    <lineage>
        <taxon>Eukaryota</taxon>
        <taxon>Fungi</taxon>
        <taxon>Dikarya</taxon>
        <taxon>Basidiomycota</taxon>
        <taxon>Agaricomycotina</taxon>
        <taxon>Tremellomycetes</taxon>
        <taxon>Tremellales</taxon>
        <taxon>Trimorphomycetaceae</taxon>
        <taxon>Saitozyma</taxon>
    </lineage>
</organism>
<dbReference type="GO" id="GO:0004843">
    <property type="term" value="F:cysteine-type deubiquitinase activity"/>
    <property type="evidence" value="ECO:0007669"/>
    <property type="project" value="UniProtKB-UniRule"/>
</dbReference>
<feature type="domain" description="USP" evidence="7">
    <location>
        <begin position="119"/>
        <end position="416"/>
    </location>
</feature>
<reference evidence="8 9" key="1">
    <citation type="submission" date="2018-11" db="EMBL/GenBank/DDBJ databases">
        <title>Genome sequence of Saitozyma podzolica DSM 27192.</title>
        <authorList>
            <person name="Aliyu H."/>
            <person name="Gorte O."/>
            <person name="Ochsenreither K."/>
        </authorList>
    </citation>
    <scope>NUCLEOTIDE SEQUENCE [LARGE SCALE GENOMIC DNA]</scope>
    <source>
        <strain evidence="8 9">DSM 27192</strain>
    </source>
</reference>
<dbReference type="EC" id="3.4.19.12" evidence="6"/>
<dbReference type="GO" id="GO:0070628">
    <property type="term" value="F:proteasome binding"/>
    <property type="evidence" value="ECO:0007669"/>
    <property type="project" value="TreeGrafter"/>
</dbReference>
<dbReference type="PROSITE" id="PS00972">
    <property type="entry name" value="USP_1"/>
    <property type="match status" value="1"/>
</dbReference>
<comment type="catalytic activity">
    <reaction evidence="1 6">
        <text>Thiol-dependent hydrolysis of ester, thioester, amide, peptide and isopeptide bonds formed by the C-terminal Gly of ubiquitin (a 76-residue protein attached to proteins as an intracellular targeting signal).</text>
        <dbReference type="EC" id="3.4.19.12"/>
    </reaction>
</comment>
<dbReference type="SUPFAM" id="SSF54236">
    <property type="entry name" value="Ubiquitin-like"/>
    <property type="match status" value="1"/>
</dbReference>
<evidence type="ECO:0000259" key="7">
    <source>
        <dbReference type="PROSITE" id="PS50235"/>
    </source>
</evidence>
<comment type="caution">
    <text evidence="8">The sequence shown here is derived from an EMBL/GenBank/DDBJ whole genome shotgun (WGS) entry which is preliminary data.</text>
</comment>
<dbReference type="OrthoDB" id="333239at2759"/>
<proteinExistence type="inferred from homology"/>
<keyword evidence="9" id="KW-1185">Reference proteome</keyword>
<dbReference type="InterPro" id="IPR038765">
    <property type="entry name" value="Papain-like_cys_pep_sf"/>
</dbReference>
<sequence>MLHIDVKHAGRTQSIVVEDTGSVLALKAELSKVTGVPLERMKVMLKMGILKVRASWACDAKLTGHIKDNADLTKLGPGAMRSVTVIGSAERLPTPPQQPTTFLEDLSQDPATGMGVNAGGLVNLGQTCYLNSTLQVLRTINPLQAALLPAMSTSPEVRFISSVKSLFEGMRTASMAIPPLALLGNLRLLAPQFAERDAGGGFSQQGLPGDGSRGSFVDDYMSIELRHTLSPVEAVEERPSSTTESTVKLECNISISTNFLLNGIQEVRFFWRRDIQKKAKIMRKVKFPQHLDVLDLVSEDLRERMSPVNAACKDILRLREDRTRAQARKQDDLATIESTLAEARDSAERLVRERGLNEIGSNPSAMYELCGMITHKGPSADSGHYVAWARKDEVSTTADEDTWYKFDDDKVSTVPT</sequence>
<protein>
    <recommendedName>
        <fullName evidence="6">Ubiquitin carboxyl-terminal hydrolase</fullName>
        <ecNumber evidence="6">3.4.19.12</ecNumber>
    </recommendedName>
</protein>
<evidence type="ECO:0000313" key="8">
    <source>
        <dbReference type="EMBL" id="RSH90217.1"/>
    </source>
</evidence>
<dbReference type="InterPro" id="IPR028889">
    <property type="entry name" value="USP"/>
</dbReference>
<keyword evidence="4 6" id="KW-0378">Hydrolase</keyword>
<dbReference type="PROSITE" id="PS50235">
    <property type="entry name" value="USP_3"/>
    <property type="match status" value="1"/>
</dbReference>
<gene>
    <name evidence="8" type="primary">UBP6</name>
    <name evidence="8" type="ORF">EHS25_001551</name>
</gene>
<evidence type="ECO:0000256" key="6">
    <source>
        <dbReference type="RuleBase" id="RU366025"/>
    </source>
</evidence>
<dbReference type="PROSITE" id="PS00973">
    <property type="entry name" value="USP_2"/>
    <property type="match status" value="1"/>
</dbReference>
<keyword evidence="3 6" id="KW-0833">Ubl conjugation pathway</keyword>
<accession>A0A427YGS6</accession>
<dbReference type="GO" id="GO:0016579">
    <property type="term" value="P:protein deubiquitination"/>
    <property type="evidence" value="ECO:0007669"/>
    <property type="project" value="InterPro"/>
</dbReference>
<dbReference type="GO" id="GO:0043161">
    <property type="term" value="P:proteasome-mediated ubiquitin-dependent protein catabolic process"/>
    <property type="evidence" value="ECO:0007669"/>
    <property type="project" value="InterPro"/>
</dbReference>
<dbReference type="InterPro" id="IPR029071">
    <property type="entry name" value="Ubiquitin-like_domsf"/>
</dbReference>
<dbReference type="EMBL" id="RSCD01000011">
    <property type="protein sequence ID" value="RSH90217.1"/>
    <property type="molecule type" value="Genomic_DNA"/>
</dbReference>
<dbReference type="SUPFAM" id="SSF54001">
    <property type="entry name" value="Cysteine proteinases"/>
    <property type="match status" value="1"/>
</dbReference>